<dbReference type="AlphaFoldDB" id="A0A1M6TVA5"/>
<evidence type="ECO:0000313" key="3">
    <source>
        <dbReference type="Proteomes" id="UP000184314"/>
    </source>
</evidence>
<evidence type="ECO:0000313" key="2">
    <source>
        <dbReference type="EMBL" id="SHK60728.1"/>
    </source>
</evidence>
<protein>
    <submittedName>
        <fullName evidence="2">Uncharacterized protein</fullName>
    </submittedName>
</protein>
<organism evidence="2 3">
    <name type="scientific">Maribacter aquivivus</name>
    <dbReference type="NCBI Taxonomy" id="228958"/>
    <lineage>
        <taxon>Bacteria</taxon>
        <taxon>Pseudomonadati</taxon>
        <taxon>Bacteroidota</taxon>
        <taxon>Flavobacteriia</taxon>
        <taxon>Flavobacteriales</taxon>
        <taxon>Flavobacteriaceae</taxon>
        <taxon>Maribacter</taxon>
    </lineage>
</organism>
<feature type="compositionally biased region" description="Polar residues" evidence="1">
    <location>
        <begin position="166"/>
        <end position="181"/>
    </location>
</feature>
<feature type="region of interest" description="Disordered" evidence="1">
    <location>
        <begin position="166"/>
        <end position="189"/>
    </location>
</feature>
<name>A0A1M6TVA5_9FLAO</name>
<dbReference type="Proteomes" id="UP000184314">
    <property type="component" value="Unassembled WGS sequence"/>
</dbReference>
<keyword evidence="3" id="KW-1185">Reference proteome</keyword>
<sequence length="310" mass="36978">MDYYNIYLKYWQNVIDQRTLQAIDYFKKSKESNRPFLYVHKIFIEQTRKQLNTEVLLPLKKEYSEILSIFNNRTELAENEQILSVLSNDIKDQYIKNGYNLSGYESIIEKLARYEALNEIVRNLSNHYQYLDLVYKTDMWENFQLEGFEKGYLNDNRYAKMKQSVYPSNEKNKQISPTPVETNKRTPAKSETQIQYQNHIKTFTENEKKFILYVLAEFHKGEKSILQDKKLPFTEFLMALEITKSVYDEKIFYAEPNSISYYTSIRRGIKLAPSGKSKMFLNSLTKKLDSLNFNQLQRLIAEWYTTNKTK</sequence>
<accession>A0A1M6TVA5</accession>
<gene>
    <name evidence="2" type="ORF">SAMN04488007_3374</name>
</gene>
<dbReference type="EMBL" id="FQZX01000003">
    <property type="protein sequence ID" value="SHK60728.1"/>
    <property type="molecule type" value="Genomic_DNA"/>
</dbReference>
<dbReference type="STRING" id="228958.SAMN04488007_3374"/>
<proteinExistence type="predicted"/>
<evidence type="ECO:0000256" key="1">
    <source>
        <dbReference type="SAM" id="MobiDB-lite"/>
    </source>
</evidence>
<reference evidence="3" key="1">
    <citation type="submission" date="2016-11" db="EMBL/GenBank/DDBJ databases">
        <authorList>
            <person name="Varghese N."/>
            <person name="Submissions S."/>
        </authorList>
    </citation>
    <scope>NUCLEOTIDE SEQUENCE [LARGE SCALE GENOMIC DNA]</scope>
    <source>
        <strain evidence="3">DSM 16478</strain>
    </source>
</reference>